<dbReference type="Pfam" id="PF00076">
    <property type="entry name" value="RRM_1"/>
    <property type="match status" value="1"/>
</dbReference>
<evidence type="ECO:0000256" key="4">
    <source>
        <dbReference type="SAM" id="MobiDB-lite"/>
    </source>
</evidence>
<evidence type="ECO:0000256" key="3">
    <source>
        <dbReference type="PROSITE-ProRule" id="PRU00176"/>
    </source>
</evidence>
<dbReference type="Gene3D" id="3.30.70.330">
    <property type="match status" value="1"/>
</dbReference>
<organism evidence="7">
    <name type="scientific">Medioppia subpectinata</name>
    <dbReference type="NCBI Taxonomy" id="1979941"/>
    <lineage>
        <taxon>Eukaryota</taxon>
        <taxon>Metazoa</taxon>
        <taxon>Ecdysozoa</taxon>
        <taxon>Arthropoda</taxon>
        <taxon>Chelicerata</taxon>
        <taxon>Arachnida</taxon>
        <taxon>Acari</taxon>
        <taxon>Acariformes</taxon>
        <taxon>Sarcoptiformes</taxon>
        <taxon>Oribatida</taxon>
        <taxon>Brachypylina</taxon>
        <taxon>Oppioidea</taxon>
        <taxon>Oppiidae</taxon>
        <taxon>Medioppia</taxon>
    </lineage>
</organism>
<dbReference type="InterPro" id="IPR035979">
    <property type="entry name" value="RBD_domain_sf"/>
</dbReference>
<feature type="compositionally biased region" description="Pro residues" evidence="4">
    <location>
        <begin position="186"/>
        <end position="203"/>
    </location>
</feature>
<dbReference type="Proteomes" id="UP000759131">
    <property type="component" value="Unassembled WGS sequence"/>
</dbReference>
<sequence length="223" mass="26261">MPTTKIYIGNMPEDCKLDQLCQLFGKYGRVEECDIVKNYGFVHMSSDEETKKAIEELNGFEFMGKKLSVEVSRSKVRTKPGMGGKSQCYRCGKSGHWSKECPRNFGERARNTHRHVGRQHHYPYDTNRPFHDTCPPRPPGPPPPAAPLPHRDHYDRLDHYMRDYMDAYERRPPFTDHHIYEGRAPEPLPPPPPEYYRRPPPVMSEPYYDEYYDRRLRDSDTRS</sequence>
<keyword evidence="1 3" id="KW-0694">RNA-binding</keyword>
<accession>A0A7R9KVM8</accession>
<dbReference type="Pfam" id="PF00098">
    <property type="entry name" value="zf-CCHC"/>
    <property type="match status" value="1"/>
</dbReference>
<evidence type="ECO:0000256" key="2">
    <source>
        <dbReference type="PROSITE-ProRule" id="PRU00047"/>
    </source>
</evidence>
<keyword evidence="2" id="KW-0863">Zinc-finger</keyword>
<evidence type="ECO:0000259" key="6">
    <source>
        <dbReference type="PROSITE" id="PS50158"/>
    </source>
</evidence>
<dbReference type="SUPFAM" id="SSF54928">
    <property type="entry name" value="RNA-binding domain, RBD"/>
    <property type="match status" value="1"/>
</dbReference>
<dbReference type="Gene3D" id="4.10.60.10">
    <property type="entry name" value="Zinc finger, CCHC-type"/>
    <property type="match status" value="1"/>
</dbReference>
<protein>
    <recommendedName>
        <fullName evidence="9">RNA-binding protein 4</fullName>
    </recommendedName>
</protein>
<dbReference type="EMBL" id="OC862314">
    <property type="protein sequence ID" value="CAD7630115.1"/>
    <property type="molecule type" value="Genomic_DNA"/>
</dbReference>
<dbReference type="PROSITE" id="PS50102">
    <property type="entry name" value="RRM"/>
    <property type="match status" value="1"/>
</dbReference>
<dbReference type="InterPro" id="IPR001878">
    <property type="entry name" value="Znf_CCHC"/>
</dbReference>
<dbReference type="InterPro" id="IPR050502">
    <property type="entry name" value="Euk_RNA-bind_prot"/>
</dbReference>
<feature type="domain" description="RRM" evidence="5">
    <location>
        <begin position="4"/>
        <end position="74"/>
    </location>
</feature>
<evidence type="ECO:0008006" key="9">
    <source>
        <dbReference type="Google" id="ProtNLM"/>
    </source>
</evidence>
<name>A0A7R9KVM8_9ACAR</name>
<dbReference type="PANTHER" id="PTHR48025">
    <property type="entry name" value="OS02G0815200 PROTEIN"/>
    <property type="match status" value="1"/>
</dbReference>
<gene>
    <name evidence="7" type="ORF">OSB1V03_LOCUS10528</name>
</gene>
<evidence type="ECO:0000256" key="1">
    <source>
        <dbReference type="ARBA" id="ARBA00022884"/>
    </source>
</evidence>
<feature type="domain" description="CCHC-type" evidence="6">
    <location>
        <begin position="88"/>
        <end position="103"/>
    </location>
</feature>
<keyword evidence="2" id="KW-0862">Zinc</keyword>
<evidence type="ECO:0000313" key="8">
    <source>
        <dbReference type="Proteomes" id="UP000759131"/>
    </source>
</evidence>
<feature type="non-terminal residue" evidence="7">
    <location>
        <position position="1"/>
    </location>
</feature>
<dbReference type="PANTHER" id="PTHR48025:SF1">
    <property type="entry name" value="RRM DOMAIN-CONTAINING PROTEIN"/>
    <property type="match status" value="1"/>
</dbReference>
<proteinExistence type="predicted"/>
<dbReference type="SMART" id="SM00343">
    <property type="entry name" value="ZnF_C2HC"/>
    <property type="match status" value="1"/>
</dbReference>
<feature type="region of interest" description="Disordered" evidence="4">
    <location>
        <begin position="177"/>
        <end position="223"/>
    </location>
</feature>
<dbReference type="GO" id="GO:0003729">
    <property type="term" value="F:mRNA binding"/>
    <property type="evidence" value="ECO:0007669"/>
    <property type="project" value="TreeGrafter"/>
</dbReference>
<dbReference type="AlphaFoldDB" id="A0A7R9KVM8"/>
<dbReference type="GO" id="GO:0005634">
    <property type="term" value="C:nucleus"/>
    <property type="evidence" value="ECO:0007669"/>
    <property type="project" value="TreeGrafter"/>
</dbReference>
<keyword evidence="2" id="KW-0479">Metal-binding</keyword>
<reference evidence="7" key="1">
    <citation type="submission" date="2020-11" db="EMBL/GenBank/DDBJ databases">
        <authorList>
            <person name="Tran Van P."/>
        </authorList>
    </citation>
    <scope>NUCLEOTIDE SEQUENCE</scope>
</reference>
<evidence type="ECO:0000313" key="7">
    <source>
        <dbReference type="EMBL" id="CAD7630115.1"/>
    </source>
</evidence>
<dbReference type="InterPro" id="IPR012677">
    <property type="entry name" value="Nucleotide-bd_a/b_plait_sf"/>
</dbReference>
<dbReference type="PROSITE" id="PS50158">
    <property type="entry name" value="ZF_CCHC"/>
    <property type="match status" value="1"/>
</dbReference>
<evidence type="ECO:0000259" key="5">
    <source>
        <dbReference type="PROSITE" id="PS50102"/>
    </source>
</evidence>
<feature type="region of interest" description="Disordered" evidence="4">
    <location>
        <begin position="116"/>
        <end position="152"/>
    </location>
</feature>
<dbReference type="EMBL" id="CAJPIZ010007739">
    <property type="protein sequence ID" value="CAG2110545.1"/>
    <property type="molecule type" value="Genomic_DNA"/>
</dbReference>
<feature type="compositionally biased region" description="Basic and acidic residues" evidence="4">
    <location>
        <begin position="211"/>
        <end position="223"/>
    </location>
</feature>
<dbReference type="CDD" id="cd12343">
    <property type="entry name" value="RRM1_2_CoAA_like"/>
    <property type="match status" value="1"/>
</dbReference>
<dbReference type="SMART" id="SM00360">
    <property type="entry name" value="RRM"/>
    <property type="match status" value="1"/>
</dbReference>
<feature type="compositionally biased region" description="Pro residues" evidence="4">
    <location>
        <begin position="135"/>
        <end position="147"/>
    </location>
</feature>
<dbReference type="OrthoDB" id="79941at2759"/>
<keyword evidence="8" id="KW-1185">Reference proteome</keyword>
<dbReference type="GO" id="GO:0008270">
    <property type="term" value="F:zinc ion binding"/>
    <property type="evidence" value="ECO:0007669"/>
    <property type="project" value="UniProtKB-KW"/>
</dbReference>
<dbReference type="InterPro" id="IPR000504">
    <property type="entry name" value="RRM_dom"/>
</dbReference>